<evidence type="ECO:0000259" key="1">
    <source>
        <dbReference type="Pfam" id="PF21787"/>
    </source>
</evidence>
<keyword evidence="3" id="KW-1185">Reference proteome</keyword>
<gene>
    <name evidence="2" type="ORF">HPB48_004416</name>
</gene>
<dbReference type="Proteomes" id="UP000821853">
    <property type="component" value="Chromosome 2"/>
</dbReference>
<sequence length="179" mass="19876">MTLGVIPAVIEALQEATRDWPLTDRAGTLIFDEMSLKENLQYDSKHDIVMGFFDSGTQTTPAVANSAPLILVAGISKTWIKPVAYTVSRTKAAADTLHDLFITLIKQLQGIQFFVKAFICDQGGSNITVGNKLAVTFEEPFFVLEGRKIYFLYDTPHLLKCKRNILRSTSQAPCWATNC</sequence>
<dbReference type="InterPro" id="IPR048365">
    <property type="entry name" value="TNP-like_RNaseH_N"/>
</dbReference>
<protein>
    <recommendedName>
        <fullName evidence="1">Transposable element P transposase-like RNase H domain-containing protein</fullName>
    </recommendedName>
</protein>
<dbReference type="VEuPathDB" id="VectorBase:HLOH_040215"/>
<dbReference type="OrthoDB" id="7698710at2759"/>
<feature type="domain" description="Transposable element P transposase-like RNase H" evidence="1">
    <location>
        <begin position="4"/>
        <end position="133"/>
    </location>
</feature>
<dbReference type="EMBL" id="JABSTR010000004">
    <property type="protein sequence ID" value="KAH9367283.1"/>
    <property type="molecule type" value="Genomic_DNA"/>
</dbReference>
<proteinExistence type="predicted"/>
<dbReference type="AlphaFoldDB" id="A0A9J6FWX5"/>
<evidence type="ECO:0000313" key="3">
    <source>
        <dbReference type="Proteomes" id="UP000821853"/>
    </source>
</evidence>
<reference evidence="2 3" key="1">
    <citation type="journal article" date="2020" name="Cell">
        <title>Large-Scale Comparative Analyses of Tick Genomes Elucidate Their Genetic Diversity and Vector Capacities.</title>
        <authorList>
            <consortium name="Tick Genome and Microbiome Consortium (TIGMIC)"/>
            <person name="Jia N."/>
            <person name="Wang J."/>
            <person name="Shi W."/>
            <person name="Du L."/>
            <person name="Sun Y."/>
            <person name="Zhan W."/>
            <person name="Jiang J.F."/>
            <person name="Wang Q."/>
            <person name="Zhang B."/>
            <person name="Ji P."/>
            <person name="Bell-Sakyi L."/>
            <person name="Cui X.M."/>
            <person name="Yuan T.T."/>
            <person name="Jiang B.G."/>
            <person name="Yang W.F."/>
            <person name="Lam T.T."/>
            <person name="Chang Q.C."/>
            <person name="Ding S.J."/>
            <person name="Wang X.J."/>
            <person name="Zhu J.G."/>
            <person name="Ruan X.D."/>
            <person name="Zhao L."/>
            <person name="Wei J.T."/>
            <person name="Ye R.Z."/>
            <person name="Que T.C."/>
            <person name="Du C.H."/>
            <person name="Zhou Y.H."/>
            <person name="Cheng J.X."/>
            <person name="Dai P.F."/>
            <person name="Guo W.B."/>
            <person name="Han X.H."/>
            <person name="Huang E.J."/>
            <person name="Li L.F."/>
            <person name="Wei W."/>
            <person name="Gao Y.C."/>
            <person name="Liu J.Z."/>
            <person name="Shao H.Z."/>
            <person name="Wang X."/>
            <person name="Wang C.C."/>
            <person name="Yang T.C."/>
            <person name="Huo Q.B."/>
            <person name="Li W."/>
            <person name="Chen H.Y."/>
            <person name="Chen S.E."/>
            <person name="Zhou L.G."/>
            <person name="Ni X.B."/>
            <person name="Tian J.H."/>
            <person name="Sheng Y."/>
            <person name="Liu T."/>
            <person name="Pan Y.S."/>
            <person name="Xia L.Y."/>
            <person name="Li J."/>
            <person name="Zhao F."/>
            <person name="Cao W.C."/>
        </authorList>
    </citation>
    <scope>NUCLEOTIDE SEQUENCE [LARGE SCALE GENOMIC DNA]</scope>
    <source>
        <strain evidence="2">HaeL-2018</strain>
    </source>
</reference>
<name>A0A9J6FWX5_HAELO</name>
<dbReference type="Pfam" id="PF21787">
    <property type="entry name" value="TNP-like_RNaseH_N"/>
    <property type="match status" value="1"/>
</dbReference>
<evidence type="ECO:0000313" key="2">
    <source>
        <dbReference type="EMBL" id="KAH9367283.1"/>
    </source>
</evidence>
<comment type="caution">
    <text evidence="2">The sequence shown here is derived from an EMBL/GenBank/DDBJ whole genome shotgun (WGS) entry which is preliminary data.</text>
</comment>
<dbReference type="OMA" id="ISKTWIK"/>
<organism evidence="2 3">
    <name type="scientific">Haemaphysalis longicornis</name>
    <name type="common">Bush tick</name>
    <dbReference type="NCBI Taxonomy" id="44386"/>
    <lineage>
        <taxon>Eukaryota</taxon>
        <taxon>Metazoa</taxon>
        <taxon>Ecdysozoa</taxon>
        <taxon>Arthropoda</taxon>
        <taxon>Chelicerata</taxon>
        <taxon>Arachnida</taxon>
        <taxon>Acari</taxon>
        <taxon>Parasitiformes</taxon>
        <taxon>Ixodida</taxon>
        <taxon>Ixodoidea</taxon>
        <taxon>Ixodidae</taxon>
        <taxon>Haemaphysalinae</taxon>
        <taxon>Haemaphysalis</taxon>
    </lineage>
</organism>
<accession>A0A9J6FWX5</accession>